<evidence type="ECO:0000313" key="3">
    <source>
        <dbReference type="WBParaSite" id="ACOC_0001212101-mRNA-1"/>
    </source>
</evidence>
<dbReference type="OrthoDB" id="5899949at2759"/>
<organism evidence="3">
    <name type="scientific">Angiostrongylus costaricensis</name>
    <name type="common">Nematode worm</name>
    <dbReference type="NCBI Taxonomy" id="334426"/>
    <lineage>
        <taxon>Eukaryota</taxon>
        <taxon>Metazoa</taxon>
        <taxon>Ecdysozoa</taxon>
        <taxon>Nematoda</taxon>
        <taxon>Chromadorea</taxon>
        <taxon>Rhabditida</taxon>
        <taxon>Rhabditina</taxon>
        <taxon>Rhabditomorpha</taxon>
        <taxon>Strongyloidea</taxon>
        <taxon>Metastrongylidae</taxon>
        <taxon>Angiostrongylus</taxon>
    </lineage>
</organism>
<accession>A0A0R3PZU1</accession>
<evidence type="ECO:0000313" key="1">
    <source>
        <dbReference type="EMBL" id="VDM63707.1"/>
    </source>
</evidence>
<dbReference type="EMBL" id="UYYA01004902">
    <property type="protein sequence ID" value="VDM63707.1"/>
    <property type="molecule type" value="Genomic_DNA"/>
</dbReference>
<reference evidence="3" key="1">
    <citation type="submission" date="2017-02" db="UniProtKB">
        <authorList>
            <consortium name="WormBaseParasite"/>
        </authorList>
    </citation>
    <scope>IDENTIFICATION</scope>
</reference>
<gene>
    <name evidence="1" type="ORF">ACOC_LOCUS12122</name>
</gene>
<dbReference type="WBParaSite" id="ACOC_0001212101-mRNA-1">
    <property type="protein sequence ID" value="ACOC_0001212101-mRNA-1"/>
    <property type="gene ID" value="ACOC_0001212101"/>
</dbReference>
<protein>
    <submittedName>
        <fullName evidence="1 3">Uncharacterized protein</fullName>
    </submittedName>
</protein>
<evidence type="ECO:0000313" key="2">
    <source>
        <dbReference type="Proteomes" id="UP000267027"/>
    </source>
</evidence>
<reference evidence="1 2" key="2">
    <citation type="submission" date="2018-11" db="EMBL/GenBank/DDBJ databases">
        <authorList>
            <consortium name="Pathogen Informatics"/>
        </authorList>
    </citation>
    <scope>NUCLEOTIDE SEQUENCE [LARGE SCALE GENOMIC DNA]</scope>
    <source>
        <strain evidence="1 2">Costa Rica</strain>
    </source>
</reference>
<sequence length="122" mass="13662">MATINGLSFPEDRDGISSAAGYSAAQMENSVNHFRRSAWIALLRYWRQVDVGPSSIVVSTPRCGRGDTGSIPVLGILLWWMEMKGTEKACHDNHTFCSEMLKTAMFSGYKVLNYWQKYCNGS</sequence>
<name>A0A0R3PZU1_ANGCS</name>
<keyword evidence="2" id="KW-1185">Reference proteome</keyword>
<dbReference type="Proteomes" id="UP000267027">
    <property type="component" value="Unassembled WGS sequence"/>
</dbReference>
<dbReference type="AlphaFoldDB" id="A0A0R3PZU1"/>
<proteinExistence type="predicted"/>